<dbReference type="SUPFAM" id="SSF52343">
    <property type="entry name" value="Ferredoxin reductase-like, C-terminal NADP-linked domain"/>
    <property type="match status" value="1"/>
</dbReference>
<evidence type="ECO:0000256" key="17">
    <source>
        <dbReference type="ARBA" id="ARBA00049433"/>
    </source>
</evidence>
<dbReference type="SUPFAM" id="SSF63380">
    <property type="entry name" value="Riboflavin synthase domain-like"/>
    <property type="match status" value="1"/>
</dbReference>
<dbReference type="Pfam" id="PF00111">
    <property type="entry name" value="Fer2"/>
    <property type="match status" value="1"/>
</dbReference>
<evidence type="ECO:0000256" key="12">
    <source>
        <dbReference type="ARBA" id="ARBA00023002"/>
    </source>
</evidence>
<dbReference type="PROSITE" id="PS51085">
    <property type="entry name" value="2FE2S_FER_2"/>
    <property type="match status" value="1"/>
</dbReference>
<dbReference type="InterPro" id="IPR001433">
    <property type="entry name" value="OxRdtase_FAD/NAD-bd"/>
</dbReference>
<feature type="domain" description="Rieske" evidence="19">
    <location>
        <begin position="49"/>
        <end position="155"/>
    </location>
</feature>
<accession>A0AAU7YZL8</accession>
<dbReference type="GO" id="GO:0005506">
    <property type="term" value="F:iron ion binding"/>
    <property type="evidence" value="ECO:0007669"/>
    <property type="project" value="InterPro"/>
</dbReference>
<dbReference type="Gene3D" id="3.10.20.30">
    <property type="match status" value="1"/>
</dbReference>
<evidence type="ECO:0000256" key="5">
    <source>
        <dbReference type="ARBA" id="ARBA00012229"/>
    </source>
</evidence>
<comment type="cofactor">
    <cofactor evidence="2">
        <name>heme b</name>
        <dbReference type="ChEBI" id="CHEBI:60344"/>
    </cofactor>
</comment>
<comment type="cofactor">
    <cofactor evidence="1">
        <name>Fe cation</name>
        <dbReference type="ChEBI" id="CHEBI:24875"/>
    </cofactor>
</comment>
<keyword evidence="9" id="KW-0479">Metal-binding</keyword>
<dbReference type="PROSITE" id="PS00197">
    <property type="entry name" value="2FE2S_FER_1"/>
    <property type="match status" value="1"/>
</dbReference>
<evidence type="ECO:0000259" key="20">
    <source>
        <dbReference type="PROSITE" id="PS51384"/>
    </source>
</evidence>
<keyword evidence="10" id="KW-0274">FAD</keyword>
<dbReference type="InterPro" id="IPR001663">
    <property type="entry name" value="Rng_hydr_dOase-A"/>
</dbReference>
<evidence type="ECO:0000256" key="6">
    <source>
        <dbReference type="ARBA" id="ARBA00022617"/>
    </source>
</evidence>
<evidence type="ECO:0000256" key="2">
    <source>
        <dbReference type="ARBA" id="ARBA00001970"/>
    </source>
</evidence>
<dbReference type="InterPro" id="IPR015881">
    <property type="entry name" value="ARHD_Rieske_2Fe_2S"/>
</dbReference>
<dbReference type="PANTHER" id="PTHR43756:SF5">
    <property type="entry name" value="CHOLINE MONOOXYGENASE, CHLOROPLASTIC"/>
    <property type="match status" value="1"/>
</dbReference>
<dbReference type="InterPro" id="IPR015879">
    <property type="entry name" value="Ring_hydroxy_dOase_asu_C_dom"/>
</dbReference>
<dbReference type="Gene3D" id="2.40.30.10">
    <property type="entry name" value="Translation factors"/>
    <property type="match status" value="1"/>
</dbReference>
<dbReference type="PROSITE" id="PS51296">
    <property type="entry name" value="RIESKE"/>
    <property type="match status" value="1"/>
</dbReference>
<evidence type="ECO:0000256" key="1">
    <source>
        <dbReference type="ARBA" id="ARBA00001962"/>
    </source>
</evidence>
<comment type="similarity">
    <text evidence="4">In the C-terminal section; belongs to the flavoprotein pyridine nucleotide cytochrome reductase family.</text>
</comment>
<dbReference type="InterPro" id="IPR001041">
    <property type="entry name" value="2Fe-2S_ferredoxin-type"/>
</dbReference>
<protein>
    <recommendedName>
        <fullName evidence="5">nitric oxide dioxygenase</fullName>
        <ecNumber evidence="5">1.14.12.17</ecNumber>
    </recommendedName>
</protein>
<dbReference type="AlphaFoldDB" id="A0AAU7YZL8"/>
<dbReference type="GO" id="GO:0051537">
    <property type="term" value="F:2 iron, 2 sulfur cluster binding"/>
    <property type="evidence" value="ECO:0007669"/>
    <property type="project" value="UniProtKB-KW"/>
</dbReference>
<evidence type="ECO:0000259" key="19">
    <source>
        <dbReference type="PROSITE" id="PS51296"/>
    </source>
</evidence>
<comment type="catalytic activity">
    <reaction evidence="17">
        <text>2 nitric oxide + NADPH + 2 O2 = 2 nitrate + NADP(+) + H(+)</text>
        <dbReference type="Rhea" id="RHEA:19465"/>
        <dbReference type="ChEBI" id="CHEBI:15378"/>
        <dbReference type="ChEBI" id="CHEBI:15379"/>
        <dbReference type="ChEBI" id="CHEBI:16480"/>
        <dbReference type="ChEBI" id="CHEBI:17632"/>
        <dbReference type="ChEBI" id="CHEBI:57783"/>
        <dbReference type="ChEBI" id="CHEBI:58349"/>
        <dbReference type="EC" id="1.14.12.17"/>
    </reaction>
</comment>
<dbReference type="SUPFAM" id="SSF50022">
    <property type="entry name" value="ISP domain"/>
    <property type="match status" value="1"/>
</dbReference>
<reference evidence="21" key="1">
    <citation type="submission" date="2023-08" db="EMBL/GenBank/DDBJ databases">
        <authorList>
            <person name="Messyasz A."/>
            <person name="Mannisto M.K."/>
            <person name="Kerkhof L.J."/>
            <person name="Haggblom M."/>
        </authorList>
    </citation>
    <scope>NUCLEOTIDE SEQUENCE</scope>
    <source>
        <strain evidence="21">M8UP39</strain>
    </source>
</reference>
<name>A0AAU7YZL8_9BACT</name>
<keyword evidence="14" id="KW-0411">Iron-sulfur</keyword>
<keyword evidence="6" id="KW-0349">Heme</keyword>
<dbReference type="Gene3D" id="3.90.380.10">
    <property type="entry name" value="Naphthalene 1,2-dioxygenase Alpha Subunit, Chain A, domain 1"/>
    <property type="match status" value="1"/>
</dbReference>
<dbReference type="EC" id="1.14.12.17" evidence="5"/>
<dbReference type="SUPFAM" id="SSF55961">
    <property type="entry name" value="Bet v1-like"/>
    <property type="match status" value="1"/>
</dbReference>
<dbReference type="InterPro" id="IPR017941">
    <property type="entry name" value="Rieske_2Fe-2S"/>
</dbReference>
<dbReference type="CDD" id="cd03469">
    <property type="entry name" value="Rieske_RO_Alpha_N"/>
    <property type="match status" value="1"/>
</dbReference>
<dbReference type="Pfam" id="PF00175">
    <property type="entry name" value="NAD_binding_1"/>
    <property type="match status" value="1"/>
</dbReference>
<dbReference type="PROSITE" id="PS00570">
    <property type="entry name" value="RING_HYDROXYL_ALPHA"/>
    <property type="match status" value="1"/>
</dbReference>
<sequence>MIQIIPSQVTETPASLLAALDRGESLPAHWYTDPAITTREIEKIFRKTWNYIGPAKELANPGDYITGYAGEVPVVVIRNEVELAGFVNVCRHRRHEVMKGRGNAKMMQCGYHAWTYDLTGCLKGAPRSAAERNFRLEDYPLLPLRAETLGPFVFVNLDSQAKSLASYYGDLLNILAGSGIHLESLELYSRDSWTAEANWKTMLENYLECYHCAVAHPGFSAAIDVKQENYNLTTHGWFASQLGQVRQSALEGKTAVEIYDARGEITQAQYHLLWPNVTVNINPGFPNLSIDVWVPDGPNKAKGFSEQYFGPGVSEQFAHDLIAFNKKVGYEDDVLTNSVQHGLLGGMPDRGRFLINSEHLCIHFQKLVVQALSENSGRLEELPAASSHPVSTTISAAPTASAAAESERNSYVELEVAKVERESEIISSFYLRRVDGDPLYRWEPGQFLPIRVTIPGRTEPALRTYSISTCYNPNFYRLSIRRGEGAALVSQFMYANAKTGFRLHALMPRGKFVLDQSSNRAVVLVSGGVGITPMMAIAEHIVEEGRRTGTYRPIHFIHGAQNGRVRAFGKRIQELAVEHRTLSVHVCLSGPSPEDEIGVTYHSKGRVDITLVTALVPPGDYDFYLCGPSEFMNSLYAGLVGTGVRPERIHYESFGPGTVLKPELPRKPSEEHNGSAVHVKFARSGTETAWSREDGTLLELAEEAGLAPAFGCRSGICGTCKTKIVHGAVEYLDEPLADRGEGEILPCCSVPRKAQGENQNGGRPDVVLDL</sequence>
<comment type="cofactor">
    <cofactor evidence="3">
        <name>FAD</name>
        <dbReference type="ChEBI" id="CHEBI:57692"/>
    </cofactor>
</comment>
<evidence type="ECO:0000256" key="10">
    <source>
        <dbReference type="ARBA" id="ARBA00022827"/>
    </source>
</evidence>
<keyword evidence="12" id="KW-0560">Oxidoreductase</keyword>
<dbReference type="CDD" id="cd00207">
    <property type="entry name" value="fer2"/>
    <property type="match status" value="1"/>
</dbReference>
<dbReference type="PROSITE" id="PS51384">
    <property type="entry name" value="FAD_FR"/>
    <property type="match status" value="1"/>
</dbReference>
<dbReference type="PRINTS" id="PR00090">
    <property type="entry name" value="RNGDIOXGNASE"/>
</dbReference>
<evidence type="ECO:0000256" key="13">
    <source>
        <dbReference type="ARBA" id="ARBA00023004"/>
    </source>
</evidence>
<feature type="domain" description="FAD-binding FR-type" evidence="20">
    <location>
        <begin position="409"/>
        <end position="515"/>
    </location>
</feature>
<dbReference type="CDD" id="cd06184">
    <property type="entry name" value="flavohem_like_fad_nad_binding"/>
    <property type="match status" value="1"/>
</dbReference>
<comment type="catalytic activity">
    <reaction evidence="16">
        <text>2 nitric oxide + NADH + 2 O2 = 2 nitrate + NAD(+) + H(+)</text>
        <dbReference type="Rhea" id="RHEA:19469"/>
        <dbReference type="ChEBI" id="CHEBI:15378"/>
        <dbReference type="ChEBI" id="CHEBI:15379"/>
        <dbReference type="ChEBI" id="CHEBI:16480"/>
        <dbReference type="ChEBI" id="CHEBI:17632"/>
        <dbReference type="ChEBI" id="CHEBI:57540"/>
        <dbReference type="ChEBI" id="CHEBI:57945"/>
        <dbReference type="EC" id="1.14.12.17"/>
    </reaction>
</comment>
<dbReference type="Gene3D" id="3.40.50.80">
    <property type="entry name" value="Nucleotide-binding domain of ferredoxin-NADP reductase (FNR) module"/>
    <property type="match status" value="1"/>
</dbReference>
<dbReference type="Pfam" id="PF00848">
    <property type="entry name" value="Ring_hydroxyl_A"/>
    <property type="match status" value="1"/>
</dbReference>
<dbReference type="InterPro" id="IPR039261">
    <property type="entry name" value="FNR_nucleotide-bd"/>
</dbReference>
<proteinExistence type="inferred from homology"/>
<dbReference type="KEGG" id="tgi:RBB81_21405"/>
<dbReference type="InterPro" id="IPR036010">
    <property type="entry name" value="2Fe-2S_ferredoxin-like_sf"/>
</dbReference>
<reference evidence="21" key="2">
    <citation type="journal article" date="2024" name="Environ. Microbiol.">
        <title>Genome analysis and description of Tunturibacter gen. nov. expands the diversity of Terriglobia in tundra soils.</title>
        <authorList>
            <person name="Messyasz A."/>
            <person name="Mannisto M.K."/>
            <person name="Kerkhof L.J."/>
            <person name="Haggblom M.M."/>
        </authorList>
    </citation>
    <scope>NUCLEOTIDE SEQUENCE</scope>
    <source>
        <strain evidence="21">M8UP39</strain>
    </source>
</reference>
<evidence type="ECO:0000256" key="7">
    <source>
        <dbReference type="ARBA" id="ARBA00022630"/>
    </source>
</evidence>
<gene>
    <name evidence="21" type="ORF">RBB81_21405</name>
</gene>
<keyword evidence="15" id="KW-0520">NAD</keyword>
<dbReference type="EMBL" id="CP132938">
    <property type="protein sequence ID" value="XCB22107.1"/>
    <property type="molecule type" value="Genomic_DNA"/>
</dbReference>
<evidence type="ECO:0000256" key="4">
    <source>
        <dbReference type="ARBA" id="ARBA00006401"/>
    </source>
</evidence>
<dbReference type="FunFam" id="3.40.50.80:FF:000010">
    <property type="entry name" value="Flavohemoprotein"/>
    <property type="match status" value="1"/>
</dbReference>
<evidence type="ECO:0000256" key="15">
    <source>
        <dbReference type="ARBA" id="ARBA00023027"/>
    </source>
</evidence>
<keyword evidence="11" id="KW-0521">NADP</keyword>
<dbReference type="PANTHER" id="PTHR43756">
    <property type="entry name" value="CHOLINE MONOOXYGENASE, CHLOROPLASTIC"/>
    <property type="match status" value="1"/>
</dbReference>
<keyword evidence="7" id="KW-0285">Flavoprotein</keyword>
<dbReference type="RefSeq" id="WP_353072102.1">
    <property type="nucleotide sequence ID" value="NZ_CP132938.1"/>
</dbReference>
<dbReference type="InterPro" id="IPR017927">
    <property type="entry name" value="FAD-bd_FR_type"/>
</dbReference>
<dbReference type="InterPro" id="IPR012675">
    <property type="entry name" value="Beta-grasp_dom_sf"/>
</dbReference>
<keyword evidence="8" id="KW-0001">2Fe-2S</keyword>
<evidence type="ECO:0000256" key="11">
    <source>
        <dbReference type="ARBA" id="ARBA00022857"/>
    </source>
</evidence>
<evidence type="ECO:0000256" key="16">
    <source>
        <dbReference type="ARBA" id="ARBA00048649"/>
    </source>
</evidence>
<evidence type="ECO:0000256" key="14">
    <source>
        <dbReference type="ARBA" id="ARBA00023014"/>
    </source>
</evidence>
<dbReference type="InterPro" id="IPR006058">
    <property type="entry name" value="2Fe2S_fd_BS"/>
</dbReference>
<dbReference type="InterPro" id="IPR017938">
    <property type="entry name" value="Riboflavin_synthase-like_b-brl"/>
</dbReference>
<evidence type="ECO:0000313" key="21">
    <source>
        <dbReference type="EMBL" id="XCB22107.1"/>
    </source>
</evidence>
<evidence type="ECO:0000259" key="18">
    <source>
        <dbReference type="PROSITE" id="PS51085"/>
    </source>
</evidence>
<dbReference type="Pfam" id="PF00355">
    <property type="entry name" value="Rieske"/>
    <property type="match status" value="1"/>
</dbReference>
<evidence type="ECO:0000256" key="3">
    <source>
        <dbReference type="ARBA" id="ARBA00001974"/>
    </source>
</evidence>
<dbReference type="GO" id="GO:0008941">
    <property type="term" value="F:nitric oxide dioxygenase NAD(P)H activity"/>
    <property type="evidence" value="ECO:0007669"/>
    <property type="project" value="UniProtKB-EC"/>
</dbReference>
<keyword evidence="13" id="KW-0408">Iron</keyword>
<organism evidence="21">
    <name type="scientific">Tunturiibacter gelidiferens</name>
    <dbReference type="NCBI Taxonomy" id="3069689"/>
    <lineage>
        <taxon>Bacteria</taxon>
        <taxon>Pseudomonadati</taxon>
        <taxon>Acidobacteriota</taxon>
        <taxon>Terriglobia</taxon>
        <taxon>Terriglobales</taxon>
        <taxon>Acidobacteriaceae</taxon>
        <taxon>Tunturiibacter</taxon>
    </lineage>
</organism>
<evidence type="ECO:0000256" key="9">
    <source>
        <dbReference type="ARBA" id="ARBA00022723"/>
    </source>
</evidence>
<dbReference type="Gene3D" id="2.102.10.10">
    <property type="entry name" value="Rieske [2Fe-2S] iron-sulphur domain"/>
    <property type="match status" value="1"/>
</dbReference>
<evidence type="ECO:0000256" key="8">
    <source>
        <dbReference type="ARBA" id="ARBA00022714"/>
    </source>
</evidence>
<dbReference type="InterPro" id="IPR036922">
    <property type="entry name" value="Rieske_2Fe-2S_sf"/>
</dbReference>
<dbReference type="SUPFAM" id="SSF54292">
    <property type="entry name" value="2Fe-2S ferredoxin-like"/>
    <property type="match status" value="1"/>
</dbReference>
<feature type="domain" description="2Fe-2S ferredoxin-type" evidence="18">
    <location>
        <begin position="677"/>
        <end position="770"/>
    </location>
</feature>